<reference evidence="1" key="1">
    <citation type="submission" date="2014-11" db="EMBL/GenBank/DDBJ databases">
        <authorList>
            <person name="Amaro Gonzalez C."/>
        </authorList>
    </citation>
    <scope>NUCLEOTIDE SEQUENCE</scope>
</reference>
<protein>
    <submittedName>
        <fullName evidence="1">Uncharacterized protein</fullName>
    </submittedName>
</protein>
<reference evidence="1" key="2">
    <citation type="journal article" date="2015" name="Fish Shellfish Immunol.">
        <title>Early steps in the European eel (Anguilla anguilla)-Vibrio vulnificus interaction in the gills: Role of the RtxA13 toxin.</title>
        <authorList>
            <person name="Callol A."/>
            <person name="Pajuelo D."/>
            <person name="Ebbesson L."/>
            <person name="Teles M."/>
            <person name="MacKenzie S."/>
            <person name="Amaro C."/>
        </authorList>
    </citation>
    <scope>NUCLEOTIDE SEQUENCE</scope>
</reference>
<name>A0A0E9XVI3_ANGAN</name>
<dbReference type="EMBL" id="GBXM01002722">
    <property type="protein sequence ID" value="JAI05856.1"/>
    <property type="molecule type" value="Transcribed_RNA"/>
</dbReference>
<accession>A0A0E9XVI3</accession>
<sequence>MRTNIYTHLKKLSCTRLRKSCQYYKCSSNCVSDLLYECQK</sequence>
<evidence type="ECO:0000313" key="1">
    <source>
        <dbReference type="EMBL" id="JAI05856.1"/>
    </source>
</evidence>
<proteinExistence type="predicted"/>
<dbReference type="AlphaFoldDB" id="A0A0E9XVI3"/>
<organism evidence="1">
    <name type="scientific">Anguilla anguilla</name>
    <name type="common">European freshwater eel</name>
    <name type="synonym">Muraena anguilla</name>
    <dbReference type="NCBI Taxonomy" id="7936"/>
    <lineage>
        <taxon>Eukaryota</taxon>
        <taxon>Metazoa</taxon>
        <taxon>Chordata</taxon>
        <taxon>Craniata</taxon>
        <taxon>Vertebrata</taxon>
        <taxon>Euteleostomi</taxon>
        <taxon>Actinopterygii</taxon>
        <taxon>Neopterygii</taxon>
        <taxon>Teleostei</taxon>
        <taxon>Anguilliformes</taxon>
        <taxon>Anguillidae</taxon>
        <taxon>Anguilla</taxon>
    </lineage>
</organism>